<dbReference type="RefSeq" id="XP_008077726.1">
    <property type="nucleotide sequence ID" value="XM_008079535.1"/>
</dbReference>
<name>S3DAZ6_GLAL2</name>
<dbReference type="KEGG" id="glz:GLAREA_11347"/>
<dbReference type="EMBL" id="KE145354">
    <property type="protein sequence ID" value="EPE35647.1"/>
    <property type="molecule type" value="Genomic_DNA"/>
</dbReference>
<reference evidence="1 2" key="1">
    <citation type="journal article" date="2013" name="BMC Genomics">
        <title>Genomics-driven discovery of the pneumocandin biosynthetic gene cluster in the fungus Glarea lozoyensis.</title>
        <authorList>
            <person name="Chen L."/>
            <person name="Yue Q."/>
            <person name="Zhang X."/>
            <person name="Xiang M."/>
            <person name="Wang C."/>
            <person name="Li S."/>
            <person name="Che Y."/>
            <person name="Ortiz-Lopez F.J."/>
            <person name="Bills G.F."/>
            <person name="Liu X."/>
            <person name="An Z."/>
        </authorList>
    </citation>
    <scope>NUCLEOTIDE SEQUENCE [LARGE SCALE GENOMIC DNA]</scope>
    <source>
        <strain evidence="2">ATCC 20868 / MF5171</strain>
    </source>
</reference>
<gene>
    <name evidence="1" type="ORF">GLAREA_11347</name>
</gene>
<accession>S3DAZ6</accession>
<dbReference type="AlphaFoldDB" id="S3DAZ6"/>
<evidence type="ECO:0000313" key="2">
    <source>
        <dbReference type="Proteomes" id="UP000016922"/>
    </source>
</evidence>
<sequence>MDWDEDINIATRDREYSSSSAGSLASVKTSGTFGNVVREKPRELRASYDSTFSASPTWSGASSQLSSPVLSREERLKTSYYDIDDDCNSSSDLDFSEDEHADPSDASIEAIARSYLRTAPATDGAVGIRKVVLDIFELVQSQNSHLFDREENHVPSTCVPLDMEIEICTALLLHSSPSSNLEKYCEDHLVRIASGKGSIMSSGTTESHFDVWLEDENSHLVYGWQIHAQIYRLMALRDTLQIYLESTSKALDGASLSVASAVQRREEFLNDVLKIPVEVLLKVEIVRNILRPVEIG</sequence>
<keyword evidence="2" id="KW-1185">Reference proteome</keyword>
<organism evidence="1 2">
    <name type="scientific">Glarea lozoyensis (strain ATCC 20868 / MF5171)</name>
    <dbReference type="NCBI Taxonomy" id="1116229"/>
    <lineage>
        <taxon>Eukaryota</taxon>
        <taxon>Fungi</taxon>
        <taxon>Dikarya</taxon>
        <taxon>Ascomycota</taxon>
        <taxon>Pezizomycotina</taxon>
        <taxon>Leotiomycetes</taxon>
        <taxon>Helotiales</taxon>
        <taxon>Helotiaceae</taxon>
        <taxon>Glarea</taxon>
    </lineage>
</organism>
<dbReference type="HOGENOM" id="CLU_940252_0_0_1"/>
<dbReference type="OrthoDB" id="3564244at2759"/>
<protein>
    <submittedName>
        <fullName evidence="1">Uncharacterized protein</fullName>
    </submittedName>
</protein>
<proteinExistence type="predicted"/>
<dbReference type="Proteomes" id="UP000016922">
    <property type="component" value="Unassembled WGS sequence"/>
</dbReference>
<dbReference type="GeneID" id="19470388"/>
<evidence type="ECO:0000313" key="1">
    <source>
        <dbReference type="EMBL" id="EPE35647.1"/>
    </source>
</evidence>